<dbReference type="InterPro" id="IPR011701">
    <property type="entry name" value="MFS"/>
</dbReference>
<dbReference type="PANTHER" id="PTHR23528">
    <property type="match status" value="1"/>
</dbReference>
<dbReference type="AlphaFoldDB" id="A0A9X3RFX0"/>
<keyword evidence="8" id="KW-1185">Reference proteome</keyword>
<dbReference type="InterPro" id="IPR020846">
    <property type="entry name" value="MFS_dom"/>
</dbReference>
<evidence type="ECO:0000256" key="5">
    <source>
        <dbReference type="SAM" id="Phobius"/>
    </source>
</evidence>
<reference evidence="7" key="1">
    <citation type="submission" date="2022-02" db="EMBL/GenBank/DDBJ databases">
        <title>Corynebacterium sp. from urogenital microbiome.</title>
        <authorList>
            <person name="Cappelli E.A."/>
            <person name="Ribeiro T.G."/>
            <person name="Peixe L."/>
        </authorList>
    </citation>
    <scope>NUCLEOTIDE SEQUENCE</scope>
    <source>
        <strain evidence="7">C8Ua_174</strain>
    </source>
</reference>
<comment type="subcellular location">
    <subcellularLocation>
        <location evidence="1">Cell membrane</location>
        <topology evidence="1">Multi-pass membrane protein</topology>
    </subcellularLocation>
</comment>
<dbReference type="EMBL" id="JAKMUT010000002">
    <property type="protein sequence ID" value="MCZ9289011.1"/>
    <property type="molecule type" value="Genomic_DNA"/>
</dbReference>
<gene>
    <name evidence="7" type="ORF">L8V00_02135</name>
</gene>
<dbReference type="PANTHER" id="PTHR23528:SF1">
    <property type="entry name" value="MAJOR FACILITATOR SUPERFAMILY (MFS) PROFILE DOMAIN-CONTAINING PROTEIN"/>
    <property type="match status" value="1"/>
</dbReference>
<keyword evidence="4 5" id="KW-0472">Membrane</keyword>
<feature type="transmembrane region" description="Helical" evidence="5">
    <location>
        <begin position="177"/>
        <end position="194"/>
    </location>
</feature>
<dbReference type="InterPro" id="IPR005829">
    <property type="entry name" value="Sugar_transporter_CS"/>
</dbReference>
<dbReference type="GO" id="GO:0022857">
    <property type="term" value="F:transmembrane transporter activity"/>
    <property type="evidence" value="ECO:0007669"/>
    <property type="project" value="InterPro"/>
</dbReference>
<dbReference type="SUPFAM" id="SSF103473">
    <property type="entry name" value="MFS general substrate transporter"/>
    <property type="match status" value="1"/>
</dbReference>
<name>A0A9X3RFX0_9CORY</name>
<keyword evidence="2 5" id="KW-0812">Transmembrane</keyword>
<proteinExistence type="predicted"/>
<dbReference type="RefSeq" id="WP_269944100.1">
    <property type="nucleotide sequence ID" value="NZ_JAKMUT010000002.1"/>
</dbReference>
<evidence type="ECO:0000256" key="2">
    <source>
        <dbReference type="ARBA" id="ARBA00022692"/>
    </source>
</evidence>
<protein>
    <submittedName>
        <fullName evidence="7">MFS transporter</fullName>
    </submittedName>
</protein>
<accession>A0A9X3RFX0</accession>
<evidence type="ECO:0000259" key="6">
    <source>
        <dbReference type="PROSITE" id="PS50850"/>
    </source>
</evidence>
<feature type="transmembrane region" description="Helical" evidence="5">
    <location>
        <begin position="379"/>
        <end position="399"/>
    </location>
</feature>
<feature type="transmembrane region" description="Helical" evidence="5">
    <location>
        <begin position="89"/>
        <end position="107"/>
    </location>
</feature>
<feature type="domain" description="Major facilitator superfamily (MFS) profile" evidence="6">
    <location>
        <begin position="221"/>
        <end position="403"/>
    </location>
</feature>
<feature type="transmembrane region" description="Helical" evidence="5">
    <location>
        <begin position="113"/>
        <end position="135"/>
    </location>
</feature>
<comment type="caution">
    <text evidence="7">The sequence shown here is derived from an EMBL/GenBank/DDBJ whole genome shotgun (WGS) entry which is preliminary data.</text>
</comment>
<dbReference type="PROSITE" id="PS00216">
    <property type="entry name" value="SUGAR_TRANSPORT_1"/>
    <property type="match status" value="1"/>
</dbReference>
<organism evidence="7 8">
    <name type="scientific">Corynebacterium evansiae</name>
    <dbReference type="NCBI Taxonomy" id="2913499"/>
    <lineage>
        <taxon>Bacteria</taxon>
        <taxon>Bacillati</taxon>
        <taxon>Actinomycetota</taxon>
        <taxon>Actinomycetes</taxon>
        <taxon>Mycobacteriales</taxon>
        <taxon>Corynebacteriaceae</taxon>
        <taxon>Corynebacterium</taxon>
    </lineage>
</organism>
<keyword evidence="3 5" id="KW-1133">Transmembrane helix</keyword>
<sequence length="403" mass="43871">MLQTLTAAEREPKRFYWKFGVAFFGSVFAWAGPTQLLLGLQMIELRPDNKEDSLALMMMLGGATAVVTSLLTGYIADRSWFWVGRWGKRLPWVLLAAPLVTLGLLLMSFSPSFWVLTGLWCLVQVFVAFVTNNLMTVTADVVPQEKFGLVSGIVGATYTFGIVGGTAVAAALPIQQAYWVVGVISLLFIFQFAFGRGHVDVHVRPHNSLSATVGDEGSYRNYWLVFTSRFVIHLANYTSLFYLLYYLRDHIGVPDPDAGVLELTLLYAVFTIITAFVSGGVSDRLGRRKILVVVSALGVAGATGMMTIATSMGLVYAAAMLLGLSWGVFSSVDQAMVNESLPSKKNRARDVSLMSLTQGVSNMFCGGLAALALRHFDYPGMFLMCSIICVFGALLVLPVTSSK</sequence>
<feature type="transmembrane region" description="Helical" evidence="5">
    <location>
        <begin position="53"/>
        <end position="77"/>
    </location>
</feature>
<dbReference type="Proteomes" id="UP001146469">
    <property type="component" value="Unassembled WGS sequence"/>
</dbReference>
<feature type="transmembrane region" description="Helical" evidence="5">
    <location>
        <begin position="353"/>
        <end position="373"/>
    </location>
</feature>
<dbReference type="Pfam" id="PF07690">
    <property type="entry name" value="MFS_1"/>
    <property type="match status" value="2"/>
</dbReference>
<evidence type="ECO:0000313" key="8">
    <source>
        <dbReference type="Proteomes" id="UP001146469"/>
    </source>
</evidence>
<feature type="transmembrane region" description="Helical" evidence="5">
    <location>
        <begin position="15"/>
        <end position="33"/>
    </location>
</feature>
<feature type="transmembrane region" description="Helical" evidence="5">
    <location>
        <begin position="290"/>
        <end position="308"/>
    </location>
</feature>
<dbReference type="GO" id="GO:0005886">
    <property type="term" value="C:plasma membrane"/>
    <property type="evidence" value="ECO:0007669"/>
    <property type="project" value="UniProtKB-SubCell"/>
</dbReference>
<dbReference type="PROSITE" id="PS50850">
    <property type="entry name" value="MFS"/>
    <property type="match status" value="1"/>
</dbReference>
<dbReference type="Gene3D" id="1.20.1250.20">
    <property type="entry name" value="MFS general substrate transporter like domains"/>
    <property type="match status" value="2"/>
</dbReference>
<evidence type="ECO:0000256" key="4">
    <source>
        <dbReference type="ARBA" id="ARBA00023136"/>
    </source>
</evidence>
<feature type="transmembrane region" description="Helical" evidence="5">
    <location>
        <begin position="314"/>
        <end position="332"/>
    </location>
</feature>
<feature type="transmembrane region" description="Helical" evidence="5">
    <location>
        <begin position="147"/>
        <end position="171"/>
    </location>
</feature>
<feature type="transmembrane region" description="Helical" evidence="5">
    <location>
        <begin position="259"/>
        <end position="278"/>
    </location>
</feature>
<evidence type="ECO:0000313" key="7">
    <source>
        <dbReference type="EMBL" id="MCZ9289011.1"/>
    </source>
</evidence>
<evidence type="ECO:0000256" key="1">
    <source>
        <dbReference type="ARBA" id="ARBA00004651"/>
    </source>
</evidence>
<feature type="transmembrane region" description="Helical" evidence="5">
    <location>
        <begin position="230"/>
        <end position="247"/>
    </location>
</feature>
<dbReference type="InterPro" id="IPR036259">
    <property type="entry name" value="MFS_trans_sf"/>
</dbReference>
<evidence type="ECO:0000256" key="3">
    <source>
        <dbReference type="ARBA" id="ARBA00022989"/>
    </source>
</evidence>